<feature type="transmembrane region" description="Helical" evidence="6">
    <location>
        <begin position="12"/>
        <end position="33"/>
    </location>
</feature>
<evidence type="ECO:0000313" key="8">
    <source>
        <dbReference type="EMBL" id="KAF2716009.1"/>
    </source>
</evidence>
<dbReference type="Pfam" id="PF07690">
    <property type="entry name" value="MFS_1"/>
    <property type="match status" value="1"/>
</dbReference>
<feature type="transmembrane region" description="Helical" evidence="6">
    <location>
        <begin position="80"/>
        <end position="99"/>
    </location>
</feature>
<feature type="domain" description="Major facilitator superfamily (MFS) profile" evidence="7">
    <location>
        <begin position="13"/>
        <end position="483"/>
    </location>
</feature>
<evidence type="ECO:0000256" key="1">
    <source>
        <dbReference type="ARBA" id="ARBA00004141"/>
    </source>
</evidence>
<evidence type="ECO:0000256" key="3">
    <source>
        <dbReference type="ARBA" id="ARBA00022989"/>
    </source>
</evidence>
<dbReference type="OrthoDB" id="2130629at2759"/>
<gene>
    <name evidence="8" type="ORF">K431DRAFT_236333</name>
</gene>
<dbReference type="PROSITE" id="PS50850">
    <property type="entry name" value="MFS"/>
    <property type="match status" value="1"/>
</dbReference>
<feature type="region of interest" description="Disordered" evidence="5">
    <location>
        <begin position="512"/>
        <end position="535"/>
    </location>
</feature>
<feature type="transmembrane region" description="Helical" evidence="6">
    <location>
        <begin position="202"/>
        <end position="222"/>
    </location>
</feature>
<evidence type="ECO:0000313" key="9">
    <source>
        <dbReference type="Proteomes" id="UP000799441"/>
    </source>
</evidence>
<evidence type="ECO:0000256" key="4">
    <source>
        <dbReference type="ARBA" id="ARBA00023136"/>
    </source>
</evidence>
<feature type="transmembrane region" description="Helical" evidence="6">
    <location>
        <begin position="413"/>
        <end position="433"/>
    </location>
</feature>
<feature type="transmembrane region" description="Helical" evidence="6">
    <location>
        <begin position="242"/>
        <end position="261"/>
    </location>
</feature>
<feature type="transmembrane region" description="Helical" evidence="6">
    <location>
        <begin position="53"/>
        <end position="73"/>
    </location>
</feature>
<organism evidence="8 9">
    <name type="scientific">Polychaeton citri CBS 116435</name>
    <dbReference type="NCBI Taxonomy" id="1314669"/>
    <lineage>
        <taxon>Eukaryota</taxon>
        <taxon>Fungi</taxon>
        <taxon>Dikarya</taxon>
        <taxon>Ascomycota</taxon>
        <taxon>Pezizomycotina</taxon>
        <taxon>Dothideomycetes</taxon>
        <taxon>Dothideomycetidae</taxon>
        <taxon>Capnodiales</taxon>
        <taxon>Capnodiaceae</taxon>
        <taxon>Polychaeton</taxon>
    </lineage>
</organism>
<feature type="transmembrane region" description="Helical" evidence="6">
    <location>
        <begin position="381"/>
        <end position="406"/>
    </location>
</feature>
<protein>
    <submittedName>
        <fullName evidence="8">Major facilitator superfamily transporter</fullName>
    </submittedName>
</protein>
<feature type="transmembrane region" description="Helical" evidence="6">
    <location>
        <begin position="461"/>
        <end position="479"/>
    </location>
</feature>
<keyword evidence="2 6" id="KW-0812">Transmembrane</keyword>
<dbReference type="EMBL" id="MU003906">
    <property type="protein sequence ID" value="KAF2716009.1"/>
    <property type="molecule type" value="Genomic_DNA"/>
</dbReference>
<evidence type="ECO:0000256" key="6">
    <source>
        <dbReference type="SAM" id="Phobius"/>
    </source>
</evidence>
<feature type="transmembrane region" description="Helical" evidence="6">
    <location>
        <begin position="139"/>
        <end position="158"/>
    </location>
</feature>
<dbReference type="InterPro" id="IPR011701">
    <property type="entry name" value="MFS"/>
</dbReference>
<sequence>QSKFRHFAAEVGFCFTIAMTQFLAEFLISGFAIVLPKLTAAGDPLGAGSLSSFWPATLLSLIMSATLLVFARLSDMHGGYPYFMFGVFWLAIWTLIPGFSKSVVVLDIARAMQGLAIAAFTPSTFAMVGSIYSEGPRRNFVLGLYGAMAPLGFFAGLLAGGGLDVEHAQWYNWVASILAFVVAVIAYLTVPADRTNRQKLDLKMDWIGAVLITSGLILLAYALAVEPYAGQMQGGKAGFGHAVVYGPFVSGCLCLVTAVYIEGWFAKCPLLPFDFFKPKSVKGFCFACLCFYACYGAWLYNSTDYFKSSAATGREHEIGGLELALWYTPTAIGGILFCVISGALLHIVPIKALLLLSGAAWIGAPLVLALCPTPLNYWSTVLPSTVCATLGIDLTFTVSIVFLSSVQPLRYQALAGAVCSILVNLAMSFGLPISEIVSQRADGLAVDLQHGLSNWKYKTTFIYAAASAGLGFIICLVFVNISRSVVSESVVEEDNSDGMSSRVSTLVEEVAKGQQPAPHNGTGKEALMYSSHEAV</sequence>
<evidence type="ECO:0000256" key="2">
    <source>
        <dbReference type="ARBA" id="ARBA00022692"/>
    </source>
</evidence>
<dbReference type="Proteomes" id="UP000799441">
    <property type="component" value="Unassembled WGS sequence"/>
</dbReference>
<feature type="transmembrane region" description="Helical" evidence="6">
    <location>
        <begin position="352"/>
        <end position="375"/>
    </location>
</feature>
<feature type="non-terminal residue" evidence="8">
    <location>
        <position position="1"/>
    </location>
</feature>
<evidence type="ECO:0000256" key="5">
    <source>
        <dbReference type="SAM" id="MobiDB-lite"/>
    </source>
</evidence>
<feature type="transmembrane region" description="Helical" evidence="6">
    <location>
        <begin position="170"/>
        <end position="190"/>
    </location>
</feature>
<dbReference type="PANTHER" id="PTHR42718:SF11">
    <property type="entry name" value="MAJOR FACILITATOR SUPERFAMILY (MFS) PROFILE DOMAIN-CONTAINING PROTEIN"/>
    <property type="match status" value="1"/>
</dbReference>
<keyword evidence="4 6" id="KW-0472">Membrane</keyword>
<dbReference type="GO" id="GO:0022857">
    <property type="term" value="F:transmembrane transporter activity"/>
    <property type="evidence" value="ECO:0007669"/>
    <property type="project" value="InterPro"/>
</dbReference>
<dbReference type="Gene3D" id="1.20.1250.20">
    <property type="entry name" value="MFS general substrate transporter like domains"/>
    <property type="match status" value="2"/>
</dbReference>
<keyword evidence="3 6" id="KW-1133">Transmembrane helix</keyword>
<reference evidence="8" key="1">
    <citation type="journal article" date="2020" name="Stud. Mycol.">
        <title>101 Dothideomycetes genomes: a test case for predicting lifestyles and emergence of pathogens.</title>
        <authorList>
            <person name="Haridas S."/>
            <person name="Albert R."/>
            <person name="Binder M."/>
            <person name="Bloem J."/>
            <person name="Labutti K."/>
            <person name="Salamov A."/>
            <person name="Andreopoulos B."/>
            <person name="Baker S."/>
            <person name="Barry K."/>
            <person name="Bills G."/>
            <person name="Bluhm B."/>
            <person name="Cannon C."/>
            <person name="Castanera R."/>
            <person name="Culley D."/>
            <person name="Daum C."/>
            <person name="Ezra D."/>
            <person name="Gonzalez J."/>
            <person name="Henrissat B."/>
            <person name="Kuo A."/>
            <person name="Liang C."/>
            <person name="Lipzen A."/>
            <person name="Lutzoni F."/>
            <person name="Magnuson J."/>
            <person name="Mondo S."/>
            <person name="Nolan M."/>
            <person name="Ohm R."/>
            <person name="Pangilinan J."/>
            <person name="Park H.-J."/>
            <person name="Ramirez L."/>
            <person name="Alfaro M."/>
            <person name="Sun H."/>
            <person name="Tritt A."/>
            <person name="Yoshinaga Y."/>
            <person name="Zwiers L.-H."/>
            <person name="Turgeon B."/>
            <person name="Goodwin S."/>
            <person name="Spatafora J."/>
            <person name="Crous P."/>
            <person name="Grigoriev I."/>
        </authorList>
    </citation>
    <scope>NUCLEOTIDE SEQUENCE</scope>
    <source>
        <strain evidence="8">CBS 116435</strain>
    </source>
</reference>
<accession>A0A9P4UJ55</accession>
<feature type="transmembrane region" description="Helical" evidence="6">
    <location>
        <begin position="324"/>
        <end position="345"/>
    </location>
</feature>
<dbReference type="AlphaFoldDB" id="A0A9P4UJ55"/>
<feature type="transmembrane region" description="Helical" evidence="6">
    <location>
        <begin position="281"/>
        <end position="300"/>
    </location>
</feature>
<comment type="caution">
    <text evidence="8">The sequence shown here is derived from an EMBL/GenBank/DDBJ whole genome shotgun (WGS) entry which is preliminary data.</text>
</comment>
<dbReference type="PANTHER" id="PTHR42718">
    <property type="entry name" value="MAJOR FACILITATOR SUPERFAMILY MULTIDRUG TRANSPORTER MFSC"/>
    <property type="match status" value="1"/>
</dbReference>
<feature type="transmembrane region" description="Helical" evidence="6">
    <location>
        <begin position="111"/>
        <end position="132"/>
    </location>
</feature>
<keyword evidence="9" id="KW-1185">Reference proteome</keyword>
<dbReference type="InterPro" id="IPR036259">
    <property type="entry name" value="MFS_trans_sf"/>
</dbReference>
<comment type="subcellular location">
    <subcellularLocation>
        <location evidence="1">Membrane</location>
        <topology evidence="1">Multi-pass membrane protein</topology>
    </subcellularLocation>
</comment>
<dbReference type="GO" id="GO:0016020">
    <property type="term" value="C:membrane"/>
    <property type="evidence" value="ECO:0007669"/>
    <property type="project" value="UniProtKB-SubCell"/>
</dbReference>
<evidence type="ECO:0000259" key="7">
    <source>
        <dbReference type="PROSITE" id="PS50850"/>
    </source>
</evidence>
<dbReference type="InterPro" id="IPR020846">
    <property type="entry name" value="MFS_dom"/>
</dbReference>
<dbReference type="SUPFAM" id="SSF103473">
    <property type="entry name" value="MFS general substrate transporter"/>
    <property type="match status" value="1"/>
</dbReference>
<name>A0A9P4UJ55_9PEZI</name>
<proteinExistence type="predicted"/>